<dbReference type="Proteomes" id="UP000092932">
    <property type="component" value="Chromosome"/>
</dbReference>
<dbReference type="KEGG" id="ado:A6F68_02765"/>
<feature type="chain" id="PRO_5008534235" description="Lipoprotein" evidence="2">
    <location>
        <begin position="30"/>
        <end position="191"/>
    </location>
</feature>
<evidence type="ECO:0000256" key="1">
    <source>
        <dbReference type="SAM" id="MobiDB-lite"/>
    </source>
</evidence>
<feature type="signal peptide" evidence="2">
    <location>
        <begin position="1"/>
        <end position="29"/>
    </location>
</feature>
<evidence type="ECO:0000313" key="3">
    <source>
        <dbReference type="EMBL" id="ANY21255.1"/>
    </source>
</evidence>
<dbReference type="EMBL" id="CP016591">
    <property type="protein sequence ID" value="ANY21255.1"/>
    <property type="molecule type" value="Genomic_DNA"/>
</dbReference>
<evidence type="ECO:0008006" key="5">
    <source>
        <dbReference type="Google" id="ProtNLM"/>
    </source>
</evidence>
<accession>A0A1B2AGU0</accession>
<feature type="region of interest" description="Disordered" evidence="1">
    <location>
        <begin position="29"/>
        <end position="66"/>
    </location>
</feature>
<proteinExistence type="predicted"/>
<keyword evidence="4" id="KW-1185">Reference proteome</keyword>
<dbReference type="STRING" id="692370.A6F68_02765"/>
<name>A0A1B2AGU0_9SPHN</name>
<dbReference type="RefSeq" id="WP_157096752.1">
    <property type="nucleotide sequence ID" value="NZ_CP016591.1"/>
</dbReference>
<keyword evidence="2" id="KW-0732">Signal</keyword>
<organism evidence="3 4">
    <name type="scientific">Tsuneonella dongtanensis</name>
    <dbReference type="NCBI Taxonomy" id="692370"/>
    <lineage>
        <taxon>Bacteria</taxon>
        <taxon>Pseudomonadati</taxon>
        <taxon>Pseudomonadota</taxon>
        <taxon>Alphaproteobacteria</taxon>
        <taxon>Sphingomonadales</taxon>
        <taxon>Erythrobacteraceae</taxon>
        <taxon>Tsuneonella</taxon>
    </lineage>
</organism>
<dbReference type="PROSITE" id="PS51257">
    <property type="entry name" value="PROKAR_LIPOPROTEIN"/>
    <property type="match status" value="1"/>
</dbReference>
<protein>
    <recommendedName>
        <fullName evidence="5">Lipoprotein</fullName>
    </recommendedName>
</protein>
<gene>
    <name evidence="3" type="ORF">A6F68_02765</name>
</gene>
<evidence type="ECO:0000313" key="4">
    <source>
        <dbReference type="Proteomes" id="UP000092932"/>
    </source>
</evidence>
<dbReference type="AlphaFoldDB" id="A0A1B2AGU0"/>
<dbReference type="OrthoDB" id="5489750at2"/>
<evidence type="ECO:0000256" key="2">
    <source>
        <dbReference type="SAM" id="SignalP"/>
    </source>
</evidence>
<reference evidence="3 4" key="1">
    <citation type="submission" date="2016-07" db="EMBL/GenBank/DDBJ databases">
        <title>Complete genome sequence of Altererythrobacter dongtanensis KCTC 22672, a type strain with esterase isolated from tidal flat.</title>
        <authorList>
            <person name="Cheng H."/>
            <person name="Wu Y.-H."/>
            <person name="Zhou P."/>
            <person name="Huo Y.-Y."/>
            <person name="Wang C.-S."/>
            <person name="Xu X.-W."/>
        </authorList>
    </citation>
    <scope>NUCLEOTIDE SEQUENCE [LARGE SCALE GENOMIC DNA]</scope>
    <source>
        <strain evidence="3 4">KCTC 22672</strain>
    </source>
</reference>
<sequence length="191" mass="18929">MASRFASMTRAYPLVALVALTLAACSQEAAPPSDDATSEPSPAAVPTPGQSMPATDAGKTFPAGTWEMASSGEGDGLFFGVTEGEPARIHLFCPSGGALLVNGNSFRPIGSEERMSFGSGATVVTLVADPAGDPDRGGVSGEWTSGGPVPANLGAILTGAEGVSVSYGAQAIALPPVPAATAELFVTGCTD</sequence>